<sequence>MPKHKPELAAIYNVFGLSSNHELSTLLANIENTKRFSDLLHDVEREFFMVPGEPSGEPEDEGSVVDAECLVNRWGSKPSEYLEQFRAALPFAAANAIPDYEAPATGEKWSLTGENGSWDYDSLDELLKDNYGHDSCGDGHPASFRPGLYEGDTVYRGTECKDDPASFLPGRDDLLEHMSERAYESDAGEWVDNYPALDAAAKADLERAMRPLMAWARKHCQPEFFTIKDITPHVVTVEDVRKAAPW</sequence>
<evidence type="ECO:0000313" key="2">
    <source>
        <dbReference type="Proteomes" id="UP000288002"/>
    </source>
</evidence>
<accession>A0AA94ENE9</accession>
<name>A0AA94ENE9_9PSED</name>
<dbReference type="AlphaFoldDB" id="A0AA94ENE9"/>
<reference evidence="1 2" key="1">
    <citation type="submission" date="2016-10" db="EMBL/GenBank/DDBJ databases">
        <title>Search of new enzymes for the oxidation of sulfur compounds.</title>
        <authorList>
            <person name="Novo A."/>
            <person name="Moreira I.S."/>
            <person name="Castro P.M."/>
        </authorList>
    </citation>
    <scope>NUCLEOTIDE SEQUENCE [LARGE SCALE GENOMIC DNA]</scope>
    <source>
        <strain evidence="1 2">A9</strain>
    </source>
</reference>
<evidence type="ECO:0000313" key="1">
    <source>
        <dbReference type="EMBL" id="RVD76819.1"/>
    </source>
</evidence>
<dbReference type="RefSeq" id="WP_127650479.1">
    <property type="nucleotide sequence ID" value="NZ_MKWS01000010.1"/>
</dbReference>
<comment type="caution">
    <text evidence="1">The sequence shown here is derived from an EMBL/GenBank/DDBJ whole genome shotgun (WGS) entry which is preliminary data.</text>
</comment>
<dbReference type="EMBL" id="MKWS01000010">
    <property type="protein sequence ID" value="RVD76819.1"/>
    <property type="molecule type" value="Genomic_DNA"/>
</dbReference>
<gene>
    <name evidence="1" type="ORF">A9HBioS_3359</name>
</gene>
<organism evidence="1 2">
    <name type="scientific">Pseudomonas koreensis</name>
    <dbReference type="NCBI Taxonomy" id="198620"/>
    <lineage>
        <taxon>Bacteria</taxon>
        <taxon>Pseudomonadati</taxon>
        <taxon>Pseudomonadota</taxon>
        <taxon>Gammaproteobacteria</taxon>
        <taxon>Pseudomonadales</taxon>
        <taxon>Pseudomonadaceae</taxon>
        <taxon>Pseudomonas</taxon>
    </lineage>
</organism>
<dbReference type="Proteomes" id="UP000288002">
    <property type="component" value="Unassembled WGS sequence"/>
</dbReference>
<protein>
    <submittedName>
        <fullName evidence="1">Uncharacterized protein</fullName>
    </submittedName>
</protein>
<proteinExistence type="predicted"/>